<proteinExistence type="predicted"/>
<name>A0A6A2X8Z7_HIBSY</name>
<sequence>MDEIVEGYGDGIITVQLYIGMLKNSSKIEEEELESGEEEEDVEDDTPTIKISTENQRKNPTTMDESLNHKGKVVGTPLKVDYNNQGKIRKNLGEKNQHCPRTAGRKEGKINHYRKIRKSKSVLKESMDPGWWSNFTKNQGKNKRENQTENRLEILNHGNPETNNEEEEQNEQEQRMVEETFKTEKKHQERNFLQDWVEENNLSKDKENSKSNSKNNRGKEGCSKHFETKNKSKTTTTNGIEERVKGMNKTSQNETLSSNPTAKMLGVPSVGRPEFIRNCKNLIYDEKPDIISLLETKEKRGDCQIDVENCYSTDQAVHCESKEREKTWLTSFIYVQPRTNKKKEFWEDLSSLSDTTTNSGEWWEVSTILLL</sequence>
<feature type="region of interest" description="Disordered" evidence="1">
    <location>
        <begin position="127"/>
        <end position="240"/>
    </location>
</feature>
<dbReference type="Proteomes" id="UP000436088">
    <property type="component" value="Unassembled WGS sequence"/>
</dbReference>
<evidence type="ECO:0000313" key="3">
    <source>
        <dbReference type="Proteomes" id="UP000436088"/>
    </source>
</evidence>
<protein>
    <submittedName>
        <fullName evidence="2">Uncharacterized protein</fullName>
    </submittedName>
</protein>
<feature type="compositionally biased region" description="Basic and acidic residues" evidence="1">
    <location>
        <begin position="172"/>
        <end position="192"/>
    </location>
</feature>
<dbReference type="EMBL" id="VEPZ02001782">
    <property type="protein sequence ID" value="KAE8654869.1"/>
    <property type="molecule type" value="Genomic_DNA"/>
</dbReference>
<gene>
    <name evidence="2" type="ORF">F3Y22_tig00117034pilonHSYRG00024</name>
</gene>
<feature type="compositionally biased region" description="Polar residues" evidence="1">
    <location>
        <begin position="49"/>
        <end position="65"/>
    </location>
</feature>
<evidence type="ECO:0000313" key="2">
    <source>
        <dbReference type="EMBL" id="KAE8654869.1"/>
    </source>
</evidence>
<accession>A0A6A2X8Z7</accession>
<organism evidence="2 3">
    <name type="scientific">Hibiscus syriacus</name>
    <name type="common">Rose of Sharon</name>
    <dbReference type="NCBI Taxonomy" id="106335"/>
    <lineage>
        <taxon>Eukaryota</taxon>
        <taxon>Viridiplantae</taxon>
        <taxon>Streptophyta</taxon>
        <taxon>Embryophyta</taxon>
        <taxon>Tracheophyta</taxon>
        <taxon>Spermatophyta</taxon>
        <taxon>Magnoliopsida</taxon>
        <taxon>eudicotyledons</taxon>
        <taxon>Gunneridae</taxon>
        <taxon>Pentapetalae</taxon>
        <taxon>rosids</taxon>
        <taxon>malvids</taxon>
        <taxon>Malvales</taxon>
        <taxon>Malvaceae</taxon>
        <taxon>Malvoideae</taxon>
        <taxon>Hibiscus</taxon>
    </lineage>
</organism>
<feature type="region of interest" description="Disordered" evidence="1">
    <location>
        <begin position="29"/>
        <end position="78"/>
    </location>
</feature>
<feature type="compositionally biased region" description="Basic and acidic residues" evidence="1">
    <location>
        <begin position="217"/>
        <end position="230"/>
    </location>
</feature>
<feature type="compositionally biased region" description="Acidic residues" evidence="1">
    <location>
        <begin position="29"/>
        <end position="46"/>
    </location>
</feature>
<dbReference type="AlphaFoldDB" id="A0A6A2X8Z7"/>
<comment type="caution">
    <text evidence="2">The sequence shown here is derived from an EMBL/GenBank/DDBJ whole genome shotgun (WGS) entry which is preliminary data.</text>
</comment>
<keyword evidence="3" id="KW-1185">Reference proteome</keyword>
<feature type="compositionally biased region" description="Basic and acidic residues" evidence="1">
    <location>
        <begin position="142"/>
        <end position="154"/>
    </location>
</feature>
<reference evidence="2" key="1">
    <citation type="submission" date="2019-09" db="EMBL/GenBank/DDBJ databases">
        <title>Draft genome information of white flower Hibiscus syriacus.</title>
        <authorList>
            <person name="Kim Y.-M."/>
        </authorList>
    </citation>
    <scope>NUCLEOTIDE SEQUENCE [LARGE SCALE GENOMIC DNA]</scope>
    <source>
        <strain evidence="2">YM2019G1</strain>
    </source>
</reference>
<evidence type="ECO:0000256" key="1">
    <source>
        <dbReference type="SAM" id="MobiDB-lite"/>
    </source>
</evidence>